<accession>A0ABX6SXX1</accession>
<dbReference type="EMBL" id="CP060780">
    <property type="protein sequence ID" value="QNP42441.1"/>
    <property type="molecule type" value="Genomic_DNA"/>
</dbReference>
<evidence type="ECO:0000313" key="2">
    <source>
        <dbReference type="EMBL" id="QNP42441.1"/>
    </source>
</evidence>
<keyword evidence="3" id="KW-1185">Reference proteome</keyword>
<protein>
    <submittedName>
        <fullName evidence="2">Uncharacterized protein</fullName>
    </submittedName>
</protein>
<proteinExistence type="predicted"/>
<sequence>MRLLYLVTSATVLLALANPASATVVDPLDDFLSTYTGPLNDDVDILSGDVAFDGTSYFLTSTMNGAIGTTTGSIFVWGSIEAAARRV</sequence>
<reference evidence="2 3" key="1">
    <citation type="submission" date="2020-08" db="EMBL/GenBank/DDBJ databases">
        <title>Genome sequence of Sphingomonas daechungensis KACC 18115T.</title>
        <authorList>
            <person name="Hyun D.-W."/>
            <person name="Bae J.-W."/>
        </authorList>
    </citation>
    <scope>NUCLEOTIDE SEQUENCE [LARGE SCALE GENOMIC DNA]</scope>
    <source>
        <strain evidence="2 3">KACC 18115</strain>
    </source>
</reference>
<dbReference type="RefSeq" id="WP_187713874.1">
    <property type="nucleotide sequence ID" value="NZ_CP060780.1"/>
</dbReference>
<evidence type="ECO:0000313" key="3">
    <source>
        <dbReference type="Proteomes" id="UP000516134"/>
    </source>
</evidence>
<name>A0ABX6SXX1_9SPHN</name>
<dbReference type="Proteomes" id="UP000516134">
    <property type="component" value="Chromosome"/>
</dbReference>
<feature type="chain" id="PRO_5045265523" evidence="1">
    <location>
        <begin position="23"/>
        <end position="87"/>
    </location>
</feature>
<gene>
    <name evidence="2" type="ORF">H9L15_09030</name>
</gene>
<feature type="signal peptide" evidence="1">
    <location>
        <begin position="1"/>
        <end position="22"/>
    </location>
</feature>
<evidence type="ECO:0000256" key="1">
    <source>
        <dbReference type="SAM" id="SignalP"/>
    </source>
</evidence>
<keyword evidence="1" id="KW-0732">Signal</keyword>
<organism evidence="2 3">
    <name type="scientific">Sphingomonas daechungensis</name>
    <dbReference type="NCBI Taxonomy" id="1176646"/>
    <lineage>
        <taxon>Bacteria</taxon>
        <taxon>Pseudomonadati</taxon>
        <taxon>Pseudomonadota</taxon>
        <taxon>Alphaproteobacteria</taxon>
        <taxon>Sphingomonadales</taxon>
        <taxon>Sphingomonadaceae</taxon>
        <taxon>Sphingomonas</taxon>
    </lineage>
</organism>